<dbReference type="AlphaFoldDB" id="A0AAV2I9G5"/>
<evidence type="ECO:0000256" key="5">
    <source>
        <dbReference type="SAM" id="Phobius"/>
    </source>
</evidence>
<evidence type="ECO:0000313" key="7">
    <source>
        <dbReference type="EMBL" id="CAL1542669.1"/>
    </source>
</evidence>
<keyword evidence="3 5" id="KW-1133">Transmembrane helix</keyword>
<evidence type="ECO:0000259" key="6">
    <source>
        <dbReference type="Pfam" id="PF00520"/>
    </source>
</evidence>
<comment type="subcellular location">
    <subcellularLocation>
        <location evidence="1">Membrane</location>
        <topology evidence="1">Multi-pass membrane protein</topology>
    </subcellularLocation>
</comment>
<gene>
    <name evidence="7" type="ORF">GSLYS_00016203001</name>
</gene>
<feature type="domain" description="Ion transport" evidence="6">
    <location>
        <begin position="5"/>
        <end position="142"/>
    </location>
</feature>
<feature type="transmembrane region" description="Helical" evidence="5">
    <location>
        <begin position="21"/>
        <end position="41"/>
    </location>
</feature>
<keyword evidence="8" id="KW-1185">Reference proteome</keyword>
<evidence type="ECO:0000313" key="8">
    <source>
        <dbReference type="Proteomes" id="UP001497497"/>
    </source>
</evidence>
<dbReference type="Proteomes" id="UP001497497">
    <property type="component" value="Unassembled WGS sequence"/>
</dbReference>
<evidence type="ECO:0000256" key="4">
    <source>
        <dbReference type="ARBA" id="ARBA00023136"/>
    </source>
</evidence>
<comment type="caution">
    <text evidence="7">The sequence shown here is derived from an EMBL/GenBank/DDBJ whole genome shotgun (WGS) entry which is preliminary data.</text>
</comment>
<dbReference type="InterPro" id="IPR050927">
    <property type="entry name" value="TRPM"/>
</dbReference>
<reference evidence="7 8" key="1">
    <citation type="submission" date="2024-04" db="EMBL/GenBank/DDBJ databases">
        <authorList>
            <consortium name="Genoscope - CEA"/>
            <person name="William W."/>
        </authorList>
    </citation>
    <scope>NUCLEOTIDE SEQUENCE [LARGE SCALE GENOMIC DNA]</scope>
</reference>
<evidence type="ECO:0000256" key="3">
    <source>
        <dbReference type="ARBA" id="ARBA00022989"/>
    </source>
</evidence>
<dbReference type="GO" id="GO:0005886">
    <property type="term" value="C:plasma membrane"/>
    <property type="evidence" value="ECO:0007669"/>
    <property type="project" value="TreeGrafter"/>
</dbReference>
<dbReference type="InterPro" id="IPR005821">
    <property type="entry name" value="Ion_trans_dom"/>
</dbReference>
<dbReference type="Pfam" id="PF00520">
    <property type="entry name" value="Ion_trans"/>
    <property type="match status" value="1"/>
</dbReference>
<keyword evidence="2 5" id="KW-0812">Transmembrane</keyword>
<dbReference type="GO" id="GO:0099604">
    <property type="term" value="F:ligand-gated calcium channel activity"/>
    <property type="evidence" value="ECO:0007669"/>
    <property type="project" value="TreeGrafter"/>
</dbReference>
<accession>A0AAV2I9G5</accession>
<organism evidence="7 8">
    <name type="scientific">Lymnaea stagnalis</name>
    <name type="common">Great pond snail</name>
    <name type="synonym">Helix stagnalis</name>
    <dbReference type="NCBI Taxonomy" id="6523"/>
    <lineage>
        <taxon>Eukaryota</taxon>
        <taxon>Metazoa</taxon>
        <taxon>Spiralia</taxon>
        <taxon>Lophotrochozoa</taxon>
        <taxon>Mollusca</taxon>
        <taxon>Gastropoda</taxon>
        <taxon>Heterobranchia</taxon>
        <taxon>Euthyneura</taxon>
        <taxon>Panpulmonata</taxon>
        <taxon>Hygrophila</taxon>
        <taxon>Lymnaeoidea</taxon>
        <taxon>Lymnaeidae</taxon>
        <taxon>Lymnaea</taxon>
    </lineage>
</organism>
<sequence>MLENFYAFKKLGPVWIMITKMMEVTMPFLMILLVFFIAYAISSESLLYPETQISGPFFFNLFRKGFWAMFGEFLLEELEVKGSDCTKNYSSYTDFETLRCPTEYGRYVVPILLGIYIIFVQILLFNLLISLFNSIISKTGSKRNSYWTYQKFQQTFKYTISLFPLPPMTFVYFLLKKNSPYLSKSLFSRGIYIDPKFKETKAKQYLKDINNEERYLRKLKVKQSEEYSVEFIRNVVENLQR</sequence>
<proteinExistence type="predicted"/>
<dbReference type="PANTHER" id="PTHR13800">
    <property type="entry name" value="TRANSIENT RECEPTOR POTENTIAL CATION CHANNEL, SUBFAMILY M, MEMBER 6"/>
    <property type="match status" value="1"/>
</dbReference>
<evidence type="ECO:0000256" key="2">
    <source>
        <dbReference type="ARBA" id="ARBA00022692"/>
    </source>
</evidence>
<feature type="transmembrane region" description="Helical" evidence="5">
    <location>
        <begin position="111"/>
        <end position="136"/>
    </location>
</feature>
<evidence type="ECO:0000256" key="1">
    <source>
        <dbReference type="ARBA" id="ARBA00004141"/>
    </source>
</evidence>
<keyword evidence="4 5" id="KW-0472">Membrane</keyword>
<name>A0AAV2I9G5_LYMST</name>
<dbReference type="PANTHER" id="PTHR13800:SF12">
    <property type="entry name" value="TRANSIENT RECEPTOR POTENTIAL CATION CHANNEL SUBFAMILY M MEMBER-LIKE 2"/>
    <property type="match status" value="1"/>
</dbReference>
<dbReference type="EMBL" id="CAXITT010000500">
    <property type="protein sequence ID" value="CAL1542669.1"/>
    <property type="molecule type" value="Genomic_DNA"/>
</dbReference>
<protein>
    <recommendedName>
        <fullName evidence="6">Ion transport domain-containing protein</fullName>
    </recommendedName>
</protein>
<feature type="transmembrane region" description="Helical" evidence="5">
    <location>
        <begin position="156"/>
        <end position="175"/>
    </location>
</feature>